<feature type="signal peptide" evidence="1">
    <location>
        <begin position="1"/>
        <end position="19"/>
    </location>
</feature>
<protein>
    <recommendedName>
        <fullName evidence="4">Nuclear transport factor 2 family protein</fullName>
    </recommendedName>
</protein>
<keyword evidence="3" id="KW-1185">Reference proteome</keyword>
<name>A0ABT0QIS3_9FLAO</name>
<evidence type="ECO:0000256" key="1">
    <source>
        <dbReference type="SAM" id="SignalP"/>
    </source>
</evidence>
<evidence type="ECO:0008006" key="4">
    <source>
        <dbReference type="Google" id="ProtNLM"/>
    </source>
</evidence>
<evidence type="ECO:0000313" key="2">
    <source>
        <dbReference type="EMBL" id="MCL6295900.1"/>
    </source>
</evidence>
<gene>
    <name evidence="2" type="ORF">M3P09_12895</name>
</gene>
<organism evidence="2 3">
    <name type="scientific">Jejuia spongiicola</name>
    <dbReference type="NCBI Taxonomy" id="2942207"/>
    <lineage>
        <taxon>Bacteria</taxon>
        <taxon>Pseudomonadati</taxon>
        <taxon>Bacteroidota</taxon>
        <taxon>Flavobacteriia</taxon>
        <taxon>Flavobacteriales</taxon>
        <taxon>Flavobacteriaceae</taxon>
        <taxon>Jejuia</taxon>
    </lineage>
</organism>
<dbReference type="Proteomes" id="UP001165381">
    <property type="component" value="Unassembled WGS sequence"/>
</dbReference>
<sequence length="178" mass="20859">MKKLITLLFICLLMFSSNAQETAEKPKDYSSKVETLDSTIKTLYAVISGEKGEARDWKLFKYLFKPDAKLIPSGKDKEGVYKIRYMKPDDYIKSSGKWLVENGFFEKEIHRKVDVFGNITQVFSTYESFKSETDKAPFMRGINSIQLLNDGKRWWIINIYWTQETKENPIPNEYLPKQ</sequence>
<evidence type="ECO:0000313" key="3">
    <source>
        <dbReference type="Proteomes" id="UP001165381"/>
    </source>
</evidence>
<dbReference type="RefSeq" id="WP_099563162.1">
    <property type="nucleotide sequence ID" value="NZ_JAMFLZ010000005.1"/>
</dbReference>
<proteinExistence type="predicted"/>
<dbReference type="SUPFAM" id="SSF54427">
    <property type="entry name" value="NTF2-like"/>
    <property type="match status" value="1"/>
</dbReference>
<reference evidence="2" key="1">
    <citation type="submission" date="2022-05" db="EMBL/GenBank/DDBJ databases">
        <authorList>
            <person name="Park J.-S."/>
        </authorList>
    </citation>
    <scope>NUCLEOTIDE SEQUENCE</scope>
    <source>
        <strain evidence="2">2012CJ34-3</strain>
    </source>
</reference>
<dbReference type="EMBL" id="JAMFLZ010000005">
    <property type="protein sequence ID" value="MCL6295900.1"/>
    <property type="molecule type" value="Genomic_DNA"/>
</dbReference>
<keyword evidence="1" id="KW-0732">Signal</keyword>
<dbReference type="Gene3D" id="3.10.450.50">
    <property type="match status" value="1"/>
</dbReference>
<feature type="chain" id="PRO_5045802918" description="Nuclear transport factor 2 family protein" evidence="1">
    <location>
        <begin position="20"/>
        <end position="178"/>
    </location>
</feature>
<dbReference type="InterPro" id="IPR032710">
    <property type="entry name" value="NTF2-like_dom_sf"/>
</dbReference>
<accession>A0ABT0QIS3</accession>
<comment type="caution">
    <text evidence="2">The sequence shown here is derived from an EMBL/GenBank/DDBJ whole genome shotgun (WGS) entry which is preliminary data.</text>
</comment>